<evidence type="ECO:0000313" key="4">
    <source>
        <dbReference type="Proteomes" id="UP001597476"/>
    </source>
</evidence>
<dbReference type="EMBL" id="JBHULY010000013">
    <property type="protein sequence ID" value="MFD2725900.1"/>
    <property type="molecule type" value="Genomic_DNA"/>
</dbReference>
<proteinExistence type="predicted"/>
<sequence length="93" mass="10562">MEIKHEVLGKKGCFYVEMEGEQKAEMTYTFAGDNKIIIDHTEVDPSLKGQGVGYKLVETAVAYAREKNIKILPLCPFANAVFKKRKEYSDVLF</sequence>
<keyword evidence="3" id="KW-0012">Acyltransferase</keyword>
<dbReference type="InterPro" id="IPR000182">
    <property type="entry name" value="GNAT_dom"/>
</dbReference>
<dbReference type="RefSeq" id="WP_380290325.1">
    <property type="nucleotide sequence ID" value="NZ_JBHULY010000013.1"/>
</dbReference>
<dbReference type="PROSITE" id="PS51186">
    <property type="entry name" value="GNAT"/>
    <property type="match status" value="1"/>
</dbReference>
<evidence type="ECO:0000259" key="1">
    <source>
        <dbReference type="PROSITE" id="PS51186"/>
    </source>
</evidence>
<dbReference type="EC" id="2.3.1.-" evidence="3"/>
<gene>
    <name evidence="3" type="ORF">ACFSR8_06710</name>
</gene>
<keyword evidence="3" id="KW-0808">Transferase</keyword>
<accession>A0ABW5TBR0</accession>
<name>A0ABW5TBR0_9FLAO</name>
<comment type="caution">
    <text evidence="3">The sequence shown here is derived from an EMBL/GenBank/DDBJ whole genome shotgun (WGS) entry which is preliminary data.</text>
</comment>
<dbReference type="GO" id="GO:0016746">
    <property type="term" value="F:acyltransferase activity"/>
    <property type="evidence" value="ECO:0007669"/>
    <property type="project" value="UniProtKB-KW"/>
</dbReference>
<dbReference type="Pfam" id="PF14542">
    <property type="entry name" value="Acetyltransf_CG"/>
    <property type="match status" value="1"/>
</dbReference>
<dbReference type="Gene3D" id="3.40.630.30">
    <property type="match status" value="1"/>
</dbReference>
<dbReference type="InterPro" id="IPR016181">
    <property type="entry name" value="Acyl_CoA_acyltransferase"/>
</dbReference>
<protein>
    <submittedName>
        <fullName evidence="3">GNAT family N-acetyltransferase</fullName>
        <ecNumber evidence="3">2.3.1.-</ecNumber>
    </submittedName>
</protein>
<dbReference type="PANTHER" id="PTHR31435">
    <property type="entry name" value="PROTEIN NATD1"/>
    <property type="match status" value="1"/>
</dbReference>
<keyword evidence="4" id="KW-1185">Reference proteome</keyword>
<evidence type="ECO:0000313" key="3">
    <source>
        <dbReference type="EMBL" id="MFD2725900.1"/>
    </source>
</evidence>
<feature type="domain" description="N-acetyltransferase" evidence="2">
    <location>
        <begin position="6"/>
        <end position="93"/>
    </location>
</feature>
<dbReference type="InterPro" id="IPR031165">
    <property type="entry name" value="GNAT_YJDJ"/>
</dbReference>
<evidence type="ECO:0000259" key="2">
    <source>
        <dbReference type="PROSITE" id="PS51729"/>
    </source>
</evidence>
<reference evidence="4" key="1">
    <citation type="journal article" date="2019" name="Int. J. Syst. Evol. Microbiol.">
        <title>The Global Catalogue of Microorganisms (GCM) 10K type strain sequencing project: providing services to taxonomists for standard genome sequencing and annotation.</title>
        <authorList>
            <consortium name="The Broad Institute Genomics Platform"/>
            <consortium name="The Broad Institute Genome Sequencing Center for Infectious Disease"/>
            <person name="Wu L."/>
            <person name="Ma J."/>
        </authorList>
    </citation>
    <scope>NUCLEOTIDE SEQUENCE [LARGE SCALE GENOMIC DNA]</scope>
    <source>
        <strain evidence="4">KCTC 42398</strain>
    </source>
</reference>
<dbReference type="PANTHER" id="PTHR31435:SF10">
    <property type="entry name" value="BSR4717 PROTEIN"/>
    <property type="match status" value="1"/>
</dbReference>
<dbReference type="SUPFAM" id="SSF55729">
    <property type="entry name" value="Acyl-CoA N-acyltransferases (Nat)"/>
    <property type="match status" value="1"/>
</dbReference>
<dbReference type="CDD" id="cd04301">
    <property type="entry name" value="NAT_SF"/>
    <property type="match status" value="1"/>
</dbReference>
<dbReference type="Proteomes" id="UP001597476">
    <property type="component" value="Unassembled WGS sequence"/>
</dbReference>
<dbReference type="InterPro" id="IPR045057">
    <property type="entry name" value="Gcn5-rel_NAT"/>
</dbReference>
<dbReference type="PROSITE" id="PS51729">
    <property type="entry name" value="GNAT_YJDJ"/>
    <property type="match status" value="1"/>
</dbReference>
<feature type="domain" description="N-acetyltransferase" evidence="1">
    <location>
        <begin position="1"/>
        <end position="93"/>
    </location>
</feature>
<organism evidence="3 4">
    <name type="scientific">Hyunsoonleella rubra</name>
    <dbReference type="NCBI Taxonomy" id="1737062"/>
    <lineage>
        <taxon>Bacteria</taxon>
        <taxon>Pseudomonadati</taxon>
        <taxon>Bacteroidota</taxon>
        <taxon>Flavobacteriia</taxon>
        <taxon>Flavobacteriales</taxon>
        <taxon>Flavobacteriaceae</taxon>
    </lineage>
</organism>